<proteinExistence type="predicted"/>
<sequence>MSSPYSRPVVVGNQLIGAMRNRIVKQEESSMDAPSPMKKYIAVKPIPNNGQKIIRTMNGQIVKVVSKTQPVMGSNSTATSSILNSDGKKIYFIRSKTGVPQRIQNPL</sequence>
<dbReference type="EMBL" id="GL379819">
    <property type="protein sequence ID" value="EGT47120.1"/>
    <property type="molecule type" value="Genomic_DNA"/>
</dbReference>
<reference evidence="2" key="1">
    <citation type="submission" date="2011-07" db="EMBL/GenBank/DDBJ databases">
        <authorList>
            <consortium name="Caenorhabditis brenneri Sequencing and Analysis Consortium"/>
            <person name="Wilson R.K."/>
        </authorList>
    </citation>
    <scope>NUCLEOTIDE SEQUENCE [LARGE SCALE GENOMIC DNA]</scope>
    <source>
        <strain evidence="2">PB2801</strain>
    </source>
</reference>
<dbReference type="STRING" id="135651.G0MXY3"/>
<protein>
    <submittedName>
        <fullName evidence="1">Uncharacterized protein</fullName>
    </submittedName>
</protein>
<dbReference type="AlphaFoldDB" id="G0MXY3"/>
<dbReference type="HOGENOM" id="CLU_2456770_0_0_1"/>
<name>G0MXY3_CAEBE</name>
<dbReference type="Proteomes" id="UP000008068">
    <property type="component" value="Unassembled WGS sequence"/>
</dbReference>
<evidence type="ECO:0000313" key="2">
    <source>
        <dbReference type="Proteomes" id="UP000008068"/>
    </source>
</evidence>
<dbReference type="InParanoid" id="G0MXY3"/>
<accession>G0MXY3</accession>
<evidence type="ECO:0000313" key="1">
    <source>
        <dbReference type="EMBL" id="EGT47120.1"/>
    </source>
</evidence>
<organism evidence="2">
    <name type="scientific">Caenorhabditis brenneri</name>
    <name type="common">Nematode worm</name>
    <dbReference type="NCBI Taxonomy" id="135651"/>
    <lineage>
        <taxon>Eukaryota</taxon>
        <taxon>Metazoa</taxon>
        <taxon>Ecdysozoa</taxon>
        <taxon>Nematoda</taxon>
        <taxon>Chromadorea</taxon>
        <taxon>Rhabditida</taxon>
        <taxon>Rhabditina</taxon>
        <taxon>Rhabditomorpha</taxon>
        <taxon>Rhabditoidea</taxon>
        <taxon>Rhabditidae</taxon>
        <taxon>Peloderinae</taxon>
        <taxon>Caenorhabditis</taxon>
    </lineage>
</organism>
<gene>
    <name evidence="1" type="ORF">CAEBREN_29967</name>
</gene>
<dbReference type="eggNOG" id="KOG1121">
    <property type="taxonomic scope" value="Eukaryota"/>
</dbReference>
<keyword evidence="2" id="KW-1185">Reference proteome</keyword>